<dbReference type="GeneID" id="93581325"/>
<name>A0A1L9UNM8_ASPBC</name>
<dbReference type="RefSeq" id="XP_067480601.1">
    <property type="nucleotide sequence ID" value="XM_067628837.1"/>
</dbReference>
<dbReference type="VEuPathDB" id="FungiDB:ASPBRDRAFT_670671"/>
<gene>
    <name evidence="1" type="ORF">ASPBRDRAFT_670671</name>
</gene>
<sequence length="94" mass="10506">MAAWCPACLFRLDPICAIPRYSRGGATGVFNGGDWLGGRFQKLKGLALRTRQRLVGQPYYAARNPRVAGILSGKCRRLMSKRTMHYYCSRAHSA</sequence>
<accession>A0A1L9UNM8</accession>
<keyword evidence="2" id="KW-1185">Reference proteome</keyword>
<dbReference type="AlphaFoldDB" id="A0A1L9UNM8"/>
<reference evidence="2" key="1">
    <citation type="journal article" date="2017" name="Genome Biol.">
        <title>Comparative genomics reveals high biological diversity and specific adaptations in the industrially and medically important fungal genus Aspergillus.</title>
        <authorList>
            <person name="de Vries R.P."/>
            <person name="Riley R."/>
            <person name="Wiebenga A."/>
            <person name="Aguilar-Osorio G."/>
            <person name="Amillis S."/>
            <person name="Uchima C.A."/>
            <person name="Anderluh G."/>
            <person name="Asadollahi M."/>
            <person name="Askin M."/>
            <person name="Barry K."/>
            <person name="Battaglia E."/>
            <person name="Bayram O."/>
            <person name="Benocci T."/>
            <person name="Braus-Stromeyer S.A."/>
            <person name="Caldana C."/>
            <person name="Canovas D."/>
            <person name="Cerqueira G.C."/>
            <person name="Chen F."/>
            <person name="Chen W."/>
            <person name="Choi C."/>
            <person name="Clum A."/>
            <person name="Dos Santos R.A."/>
            <person name="Damasio A.R."/>
            <person name="Diallinas G."/>
            <person name="Emri T."/>
            <person name="Fekete E."/>
            <person name="Flipphi M."/>
            <person name="Freyberg S."/>
            <person name="Gallo A."/>
            <person name="Gournas C."/>
            <person name="Habgood R."/>
            <person name="Hainaut M."/>
            <person name="Harispe M.L."/>
            <person name="Henrissat B."/>
            <person name="Hilden K.S."/>
            <person name="Hope R."/>
            <person name="Hossain A."/>
            <person name="Karabika E."/>
            <person name="Karaffa L."/>
            <person name="Karanyi Z."/>
            <person name="Krasevec N."/>
            <person name="Kuo A."/>
            <person name="Kusch H."/>
            <person name="LaButti K."/>
            <person name="Lagendijk E.L."/>
            <person name="Lapidus A."/>
            <person name="Levasseur A."/>
            <person name="Lindquist E."/>
            <person name="Lipzen A."/>
            <person name="Logrieco A.F."/>
            <person name="MacCabe A."/>
            <person name="Maekelae M.R."/>
            <person name="Malavazi I."/>
            <person name="Melin P."/>
            <person name="Meyer V."/>
            <person name="Mielnichuk N."/>
            <person name="Miskei M."/>
            <person name="Molnar A.P."/>
            <person name="Mule G."/>
            <person name="Ngan C.Y."/>
            <person name="Orejas M."/>
            <person name="Orosz E."/>
            <person name="Ouedraogo J.P."/>
            <person name="Overkamp K.M."/>
            <person name="Park H.-S."/>
            <person name="Perrone G."/>
            <person name="Piumi F."/>
            <person name="Punt P.J."/>
            <person name="Ram A.F."/>
            <person name="Ramon A."/>
            <person name="Rauscher S."/>
            <person name="Record E."/>
            <person name="Riano-Pachon D.M."/>
            <person name="Robert V."/>
            <person name="Roehrig J."/>
            <person name="Ruller R."/>
            <person name="Salamov A."/>
            <person name="Salih N.S."/>
            <person name="Samson R.A."/>
            <person name="Sandor E."/>
            <person name="Sanguinetti M."/>
            <person name="Schuetze T."/>
            <person name="Sepcic K."/>
            <person name="Shelest E."/>
            <person name="Sherlock G."/>
            <person name="Sophianopoulou V."/>
            <person name="Squina F.M."/>
            <person name="Sun H."/>
            <person name="Susca A."/>
            <person name="Todd R.B."/>
            <person name="Tsang A."/>
            <person name="Unkles S.E."/>
            <person name="van de Wiele N."/>
            <person name="van Rossen-Uffink D."/>
            <person name="Oliveira J.V."/>
            <person name="Vesth T.C."/>
            <person name="Visser J."/>
            <person name="Yu J.-H."/>
            <person name="Zhou M."/>
            <person name="Andersen M.R."/>
            <person name="Archer D.B."/>
            <person name="Baker S.E."/>
            <person name="Benoit I."/>
            <person name="Brakhage A.A."/>
            <person name="Braus G.H."/>
            <person name="Fischer R."/>
            <person name="Frisvad J.C."/>
            <person name="Goldman G.H."/>
            <person name="Houbraken J."/>
            <person name="Oakley B."/>
            <person name="Pocsi I."/>
            <person name="Scazzocchio C."/>
            <person name="Seiboth B."/>
            <person name="vanKuyk P.A."/>
            <person name="Wortman J."/>
            <person name="Dyer P.S."/>
            <person name="Grigoriev I.V."/>
        </authorList>
    </citation>
    <scope>NUCLEOTIDE SEQUENCE [LARGE SCALE GENOMIC DNA]</scope>
    <source>
        <strain evidence="2">CBS 101740 / IMI 381727 / IBT 21946</strain>
    </source>
</reference>
<feature type="non-terminal residue" evidence="1">
    <location>
        <position position="1"/>
    </location>
</feature>
<dbReference type="Proteomes" id="UP000184499">
    <property type="component" value="Unassembled WGS sequence"/>
</dbReference>
<protein>
    <submittedName>
        <fullName evidence="1">Uncharacterized protein</fullName>
    </submittedName>
</protein>
<organism evidence="1 2">
    <name type="scientific">Aspergillus brasiliensis (strain CBS 101740 / IMI 381727 / IBT 21946)</name>
    <dbReference type="NCBI Taxonomy" id="767769"/>
    <lineage>
        <taxon>Eukaryota</taxon>
        <taxon>Fungi</taxon>
        <taxon>Dikarya</taxon>
        <taxon>Ascomycota</taxon>
        <taxon>Pezizomycotina</taxon>
        <taxon>Eurotiomycetes</taxon>
        <taxon>Eurotiomycetidae</taxon>
        <taxon>Eurotiales</taxon>
        <taxon>Aspergillaceae</taxon>
        <taxon>Aspergillus</taxon>
        <taxon>Aspergillus subgen. Circumdati</taxon>
    </lineage>
</organism>
<dbReference type="EMBL" id="KV878682">
    <property type="protein sequence ID" value="OJJ73353.1"/>
    <property type="molecule type" value="Genomic_DNA"/>
</dbReference>
<evidence type="ECO:0000313" key="2">
    <source>
        <dbReference type="Proteomes" id="UP000184499"/>
    </source>
</evidence>
<proteinExistence type="predicted"/>
<evidence type="ECO:0000313" key="1">
    <source>
        <dbReference type="EMBL" id="OJJ73353.1"/>
    </source>
</evidence>